<feature type="compositionally biased region" description="Basic and acidic residues" evidence="1">
    <location>
        <begin position="100"/>
        <end position="109"/>
    </location>
</feature>
<feature type="region of interest" description="Disordered" evidence="1">
    <location>
        <begin position="98"/>
        <end position="130"/>
    </location>
</feature>
<evidence type="ECO:0000313" key="3">
    <source>
        <dbReference type="Proteomes" id="UP000807342"/>
    </source>
</evidence>
<sequence>MVVTPSPHQYRFSVSRFEAYPGQYQAYTDPARDIRQGEILSYHQPSIPSTLRADMTGEEEQTTDSQAVRGLLHPLGFIFLRNKLARRFFYSGVKTSASRDVGRAGDKGSDIVQDNGPSSPRRSPGASIPEISKRFGEILAGRERPSPRAKYSPNRRVEEIARCNVKVEDIPESREAQDASLVDGFGSESKESRRPSVLLMFGEVAGVVGDLPKGDLKISKLDIGAREQRLGVIRRRKMSMRMRMSSA</sequence>
<feature type="compositionally biased region" description="Low complexity" evidence="1">
    <location>
        <begin position="116"/>
        <end position="125"/>
    </location>
</feature>
<comment type="caution">
    <text evidence="2">The sequence shown here is derived from an EMBL/GenBank/DDBJ whole genome shotgun (WGS) entry which is preliminary data.</text>
</comment>
<evidence type="ECO:0000256" key="1">
    <source>
        <dbReference type="SAM" id="MobiDB-lite"/>
    </source>
</evidence>
<organism evidence="2 3">
    <name type="scientific">Macrolepiota fuliginosa MF-IS2</name>
    <dbReference type="NCBI Taxonomy" id="1400762"/>
    <lineage>
        <taxon>Eukaryota</taxon>
        <taxon>Fungi</taxon>
        <taxon>Dikarya</taxon>
        <taxon>Basidiomycota</taxon>
        <taxon>Agaricomycotina</taxon>
        <taxon>Agaricomycetes</taxon>
        <taxon>Agaricomycetidae</taxon>
        <taxon>Agaricales</taxon>
        <taxon>Agaricineae</taxon>
        <taxon>Agaricaceae</taxon>
        <taxon>Macrolepiota</taxon>
    </lineage>
</organism>
<keyword evidence="3" id="KW-1185">Reference proteome</keyword>
<evidence type="ECO:0000313" key="2">
    <source>
        <dbReference type="EMBL" id="KAF9447381.1"/>
    </source>
</evidence>
<gene>
    <name evidence="2" type="ORF">P691DRAFT_760825</name>
</gene>
<accession>A0A9P6C0I4</accession>
<dbReference type="AlphaFoldDB" id="A0A9P6C0I4"/>
<reference evidence="2" key="1">
    <citation type="submission" date="2020-11" db="EMBL/GenBank/DDBJ databases">
        <authorList>
            <consortium name="DOE Joint Genome Institute"/>
            <person name="Ahrendt S."/>
            <person name="Riley R."/>
            <person name="Andreopoulos W."/>
            <person name="Labutti K."/>
            <person name="Pangilinan J."/>
            <person name="Ruiz-Duenas F.J."/>
            <person name="Barrasa J.M."/>
            <person name="Sanchez-Garcia M."/>
            <person name="Camarero S."/>
            <person name="Miyauchi S."/>
            <person name="Serrano A."/>
            <person name="Linde D."/>
            <person name="Babiker R."/>
            <person name="Drula E."/>
            <person name="Ayuso-Fernandez I."/>
            <person name="Pacheco R."/>
            <person name="Padilla G."/>
            <person name="Ferreira P."/>
            <person name="Barriuso J."/>
            <person name="Kellner H."/>
            <person name="Castanera R."/>
            <person name="Alfaro M."/>
            <person name="Ramirez L."/>
            <person name="Pisabarro A.G."/>
            <person name="Kuo A."/>
            <person name="Tritt A."/>
            <person name="Lipzen A."/>
            <person name="He G."/>
            <person name="Yan M."/>
            <person name="Ng V."/>
            <person name="Cullen D."/>
            <person name="Martin F."/>
            <person name="Rosso M.-N."/>
            <person name="Henrissat B."/>
            <person name="Hibbett D."/>
            <person name="Martinez A.T."/>
            <person name="Grigoriev I.V."/>
        </authorList>
    </citation>
    <scope>NUCLEOTIDE SEQUENCE</scope>
    <source>
        <strain evidence="2">MF-IS2</strain>
    </source>
</reference>
<dbReference type="EMBL" id="MU151202">
    <property type="protein sequence ID" value="KAF9447381.1"/>
    <property type="molecule type" value="Genomic_DNA"/>
</dbReference>
<proteinExistence type="predicted"/>
<name>A0A9P6C0I4_9AGAR</name>
<dbReference type="Proteomes" id="UP000807342">
    <property type="component" value="Unassembled WGS sequence"/>
</dbReference>
<protein>
    <submittedName>
        <fullName evidence="2">Uncharacterized protein</fullName>
    </submittedName>
</protein>